<keyword evidence="3" id="KW-1185">Reference proteome</keyword>
<dbReference type="OrthoDB" id="10326223at2759"/>
<evidence type="ECO:0000313" key="2">
    <source>
        <dbReference type="EMBL" id="OMO81525.1"/>
    </source>
</evidence>
<dbReference type="EMBL" id="AWUE01018262">
    <property type="protein sequence ID" value="OMO81525.1"/>
    <property type="molecule type" value="Genomic_DNA"/>
</dbReference>
<dbReference type="AlphaFoldDB" id="A0A1R3IG44"/>
<sequence length="84" mass="9471">MMLRITGHDVARRDENGAKDKPASRHYDDNDNAKKTAVEDIFSRDTDKCLSHGTVCFFRHTECCGTCRCSLPGLCLSTGYGWKR</sequence>
<name>A0A1R3IG44_9ROSI</name>
<proteinExistence type="predicted"/>
<reference evidence="3" key="1">
    <citation type="submission" date="2013-09" db="EMBL/GenBank/DDBJ databases">
        <title>Corchorus olitorius genome sequencing.</title>
        <authorList>
            <person name="Alam M."/>
            <person name="Haque M.S."/>
            <person name="Islam M.S."/>
            <person name="Emdad E.M."/>
            <person name="Islam M.M."/>
            <person name="Ahmed B."/>
            <person name="Halim A."/>
            <person name="Hossen Q.M.M."/>
            <person name="Hossain M.Z."/>
            <person name="Ahmed R."/>
            <person name="Khan M.M."/>
            <person name="Islam R."/>
            <person name="Rashid M.M."/>
            <person name="Khan S.A."/>
            <person name="Rahman M.S."/>
            <person name="Alam M."/>
            <person name="Yahiya A.S."/>
            <person name="Khan M.S."/>
            <person name="Azam M.S."/>
            <person name="Haque T."/>
            <person name="Lashkar M.Z.H."/>
            <person name="Akhand A.I."/>
            <person name="Morshed G."/>
            <person name="Roy S."/>
            <person name="Uddin K.S."/>
            <person name="Rabeya T."/>
            <person name="Hossain A.S."/>
            <person name="Chowdhury A."/>
            <person name="Snigdha A.R."/>
            <person name="Mortoza M.S."/>
            <person name="Matin S.A."/>
            <person name="Hoque S.M.E."/>
            <person name="Islam M.K."/>
            <person name="Roy D.K."/>
            <person name="Haider R."/>
            <person name="Moosa M.M."/>
            <person name="Elias S.M."/>
            <person name="Hasan A.M."/>
            <person name="Jahan S."/>
            <person name="Shafiuddin M."/>
            <person name="Mahmood N."/>
            <person name="Shommy N.S."/>
        </authorList>
    </citation>
    <scope>NUCLEOTIDE SEQUENCE [LARGE SCALE GENOMIC DNA]</scope>
    <source>
        <strain evidence="3">cv. O-4</strain>
    </source>
</reference>
<comment type="caution">
    <text evidence="2">The sequence shown here is derived from an EMBL/GenBank/DDBJ whole genome shotgun (WGS) entry which is preliminary data.</text>
</comment>
<feature type="region of interest" description="Disordered" evidence="1">
    <location>
        <begin position="1"/>
        <end position="32"/>
    </location>
</feature>
<evidence type="ECO:0000256" key="1">
    <source>
        <dbReference type="SAM" id="MobiDB-lite"/>
    </source>
</evidence>
<dbReference type="Proteomes" id="UP000187203">
    <property type="component" value="Unassembled WGS sequence"/>
</dbReference>
<protein>
    <submittedName>
        <fullName evidence="2">Uncharacterized protein</fullName>
    </submittedName>
</protein>
<accession>A0A1R3IG44</accession>
<evidence type="ECO:0000313" key="3">
    <source>
        <dbReference type="Proteomes" id="UP000187203"/>
    </source>
</evidence>
<organism evidence="2 3">
    <name type="scientific">Corchorus olitorius</name>
    <dbReference type="NCBI Taxonomy" id="93759"/>
    <lineage>
        <taxon>Eukaryota</taxon>
        <taxon>Viridiplantae</taxon>
        <taxon>Streptophyta</taxon>
        <taxon>Embryophyta</taxon>
        <taxon>Tracheophyta</taxon>
        <taxon>Spermatophyta</taxon>
        <taxon>Magnoliopsida</taxon>
        <taxon>eudicotyledons</taxon>
        <taxon>Gunneridae</taxon>
        <taxon>Pentapetalae</taxon>
        <taxon>rosids</taxon>
        <taxon>malvids</taxon>
        <taxon>Malvales</taxon>
        <taxon>Malvaceae</taxon>
        <taxon>Grewioideae</taxon>
        <taxon>Apeibeae</taxon>
        <taxon>Corchorus</taxon>
    </lineage>
</organism>
<gene>
    <name evidence="2" type="ORF">COLO4_23545</name>
</gene>